<gene>
    <name evidence="1" type="ORF">B1199_02925</name>
</gene>
<reference evidence="1 2" key="1">
    <citation type="submission" date="2017-02" db="EMBL/GenBank/DDBJ databases">
        <title>Pseudoalteromonas ulvae TC14 Genome.</title>
        <authorList>
            <person name="Molmeret M."/>
        </authorList>
    </citation>
    <scope>NUCLEOTIDE SEQUENCE [LARGE SCALE GENOMIC DNA]</scope>
    <source>
        <strain evidence="1">TC14</strain>
    </source>
</reference>
<evidence type="ECO:0000313" key="1">
    <source>
        <dbReference type="EMBL" id="OUL59236.1"/>
    </source>
</evidence>
<accession>A0A244CUX1</accession>
<dbReference type="AlphaFoldDB" id="A0A244CUX1"/>
<keyword evidence="2" id="KW-1185">Reference proteome</keyword>
<sequence>MILYSKSHTIRKYCINKQSNMLDFLCYYMQLKAIFNLYSYLNYYIGTTVSTKNLIARNALAVKDAMGWNNNTIVKKASEKGYKIHPSTVSNVFDPNVAEIKISTVDALCAAFSLAPATLLNPLGFDEQGRPVGANSTYPEHALNYAINAVLNLSEQLDIDNREWINNAIKETVKAHLLEGESAAERALLKSLYNNNNETKS</sequence>
<evidence type="ECO:0000313" key="2">
    <source>
        <dbReference type="Proteomes" id="UP000194841"/>
    </source>
</evidence>
<dbReference type="EMBL" id="MWPV01000001">
    <property type="protein sequence ID" value="OUL59236.1"/>
    <property type="molecule type" value="Genomic_DNA"/>
</dbReference>
<protein>
    <submittedName>
        <fullName evidence="1">Uncharacterized protein</fullName>
    </submittedName>
</protein>
<organism evidence="1 2">
    <name type="scientific">Pseudoalteromonas ulvae</name>
    <dbReference type="NCBI Taxonomy" id="107327"/>
    <lineage>
        <taxon>Bacteria</taxon>
        <taxon>Pseudomonadati</taxon>
        <taxon>Pseudomonadota</taxon>
        <taxon>Gammaproteobacteria</taxon>
        <taxon>Alteromonadales</taxon>
        <taxon>Pseudoalteromonadaceae</taxon>
        <taxon>Pseudoalteromonas</taxon>
    </lineage>
</organism>
<dbReference type="Proteomes" id="UP000194841">
    <property type="component" value="Unassembled WGS sequence"/>
</dbReference>
<proteinExistence type="predicted"/>
<name>A0A244CUX1_PSEDV</name>
<comment type="caution">
    <text evidence="1">The sequence shown here is derived from an EMBL/GenBank/DDBJ whole genome shotgun (WGS) entry which is preliminary data.</text>
</comment>